<evidence type="ECO:0000313" key="3">
    <source>
        <dbReference type="Proteomes" id="UP001169027"/>
    </source>
</evidence>
<organism evidence="2 3">
    <name type="scientific">Variovorax ginsengisoli</name>
    <dbReference type="NCBI Taxonomy" id="363844"/>
    <lineage>
        <taxon>Bacteria</taxon>
        <taxon>Pseudomonadati</taxon>
        <taxon>Pseudomonadota</taxon>
        <taxon>Betaproteobacteria</taxon>
        <taxon>Burkholderiales</taxon>
        <taxon>Comamonadaceae</taxon>
        <taxon>Variovorax</taxon>
    </lineage>
</organism>
<feature type="transmembrane region" description="Helical" evidence="1">
    <location>
        <begin position="206"/>
        <end position="227"/>
    </location>
</feature>
<keyword evidence="1" id="KW-1133">Transmembrane helix</keyword>
<feature type="transmembrane region" description="Helical" evidence="1">
    <location>
        <begin position="378"/>
        <end position="397"/>
    </location>
</feature>
<protein>
    <recommendedName>
        <fullName evidence="4">Glycosyltransferase RgtA/B/C/D-like domain-containing protein</fullName>
    </recommendedName>
</protein>
<keyword evidence="1" id="KW-0472">Membrane</keyword>
<proteinExistence type="predicted"/>
<feature type="transmembrane region" description="Helical" evidence="1">
    <location>
        <begin position="327"/>
        <end position="343"/>
    </location>
</feature>
<dbReference type="EMBL" id="JAUKVY010000025">
    <property type="protein sequence ID" value="MDO1536188.1"/>
    <property type="molecule type" value="Genomic_DNA"/>
</dbReference>
<evidence type="ECO:0008006" key="4">
    <source>
        <dbReference type="Google" id="ProtNLM"/>
    </source>
</evidence>
<dbReference type="Proteomes" id="UP001169027">
    <property type="component" value="Unassembled WGS sequence"/>
</dbReference>
<comment type="caution">
    <text evidence="2">The sequence shown here is derived from an EMBL/GenBank/DDBJ whole genome shotgun (WGS) entry which is preliminary data.</text>
</comment>
<feature type="transmembrane region" description="Helical" evidence="1">
    <location>
        <begin position="24"/>
        <end position="42"/>
    </location>
</feature>
<gene>
    <name evidence="2" type="ORF">Q2T77_28265</name>
</gene>
<dbReference type="RefSeq" id="WP_301814155.1">
    <property type="nucleotide sequence ID" value="NZ_JAUJZH010000025.1"/>
</dbReference>
<sequence length="541" mass="58224">MENRTTVGAPVADAARDALRPGTLWLLSFCLACLFAAFQIQSSLHSGVLSVPVTYDDVAYFTDALARLEILYREGFAATLKNLFTVPPHAPLQTLLAMLGFGLLGRHPWAADAMNVLPLTLMIRLFLGTAVRSLSLDVSVVLAAAFLGVPLFGMLIVEFRPDMLCALFTAIGTFMIVADPRWREGDRATGLTTSALFAGALLAKPTLAPVTVFVFGTAAIAVVALFARSVVDAKRISKRVVLFGGLGMLLALPYYIVGFRSIYEYVAEAVLGTNASVFALNISRRAHALYYLTGPGGATAIGRPWLLLSTALLVASSPIWARSRRRALAVFAVAFAAYIAVTVPGMKTVFIGLVVPAFLIVIVATSTVALLSRMRRPAALVAATLLLVVSALTWRPVAMQMSGAVIAVQAEALNRVATEIADAVAKVPDLGHQHLYFPLTSQFVNREGLEYELRLRGLAVPEAPVLYFETDMAKQAAALEKSQIAILFSDDNTMPLDWTLSTRIRKDITALVERGGAFESIAVIDAGPYRGTVKVLRRTRP</sequence>
<keyword evidence="1" id="KW-0812">Transmembrane</keyword>
<accession>A0ABT8SB97</accession>
<feature type="transmembrane region" description="Helical" evidence="1">
    <location>
        <begin position="349"/>
        <end position="371"/>
    </location>
</feature>
<feature type="transmembrane region" description="Helical" evidence="1">
    <location>
        <begin position="140"/>
        <end position="157"/>
    </location>
</feature>
<reference evidence="2" key="1">
    <citation type="submission" date="2023-06" db="EMBL/GenBank/DDBJ databases">
        <authorList>
            <person name="Jiang Y."/>
            <person name="Liu Q."/>
        </authorList>
    </citation>
    <scope>NUCLEOTIDE SEQUENCE</scope>
    <source>
        <strain evidence="2">CGMCC 1.12090</strain>
    </source>
</reference>
<evidence type="ECO:0000313" key="2">
    <source>
        <dbReference type="EMBL" id="MDO1536188.1"/>
    </source>
</evidence>
<feature type="transmembrane region" description="Helical" evidence="1">
    <location>
        <begin position="239"/>
        <end position="257"/>
    </location>
</feature>
<name>A0ABT8SB97_9BURK</name>
<keyword evidence="3" id="KW-1185">Reference proteome</keyword>
<feature type="transmembrane region" description="Helical" evidence="1">
    <location>
        <begin position="288"/>
        <end position="315"/>
    </location>
</feature>
<feature type="transmembrane region" description="Helical" evidence="1">
    <location>
        <begin position="116"/>
        <end position="134"/>
    </location>
</feature>
<evidence type="ECO:0000256" key="1">
    <source>
        <dbReference type="SAM" id="Phobius"/>
    </source>
</evidence>